<evidence type="ECO:0000256" key="6">
    <source>
        <dbReference type="SAM" id="Phobius"/>
    </source>
</evidence>
<dbReference type="EMBL" id="JAEDAH010000023">
    <property type="protein sequence ID" value="MCA6063060.1"/>
    <property type="molecule type" value="Genomic_DNA"/>
</dbReference>
<feature type="domain" description="ABC3 transporter permease C-terminal" evidence="7">
    <location>
        <begin position="256"/>
        <end position="367"/>
    </location>
</feature>
<evidence type="ECO:0000313" key="8">
    <source>
        <dbReference type="EMBL" id="MCA6063060.1"/>
    </source>
</evidence>
<dbReference type="Pfam" id="PF02687">
    <property type="entry name" value="FtsX"/>
    <property type="match status" value="2"/>
</dbReference>
<keyword evidence="4 6" id="KW-1133">Transmembrane helix</keyword>
<feature type="transmembrane region" description="Helical" evidence="6">
    <location>
        <begin position="467"/>
        <end position="486"/>
    </location>
</feature>
<evidence type="ECO:0000256" key="3">
    <source>
        <dbReference type="ARBA" id="ARBA00022692"/>
    </source>
</evidence>
<comment type="subcellular location">
    <subcellularLocation>
        <location evidence="1">Cell membrane</location>
        <topology evidence="1">Multi-pass membrane protein</topology>
    </subcellularLocation>
</comment>
<evidence type="ECO:0000256" key="2">
    <source>
        <dbReference type="ARBA" id="ARBA00022475"/>
    </source>
</evidence>
<evidence type="ECO:0000259" key="7">
    <source>
        <dbReference type="Pfam" id="PF02687"/>
    </source>
</evidence>
<dbReference type="RefSeq" id="WP_225672678.1">
    <property type="nucleotide sequence ID" value="NZ_JAEDAH010000023.1"/>
</dbReference>
<feature type="transmembrane region" description="Helical" evidence="6">
    <location>
        <begin position="387"/>
        <end position="407"/>
    </location>
</feature>
<evidence type="ECO:0000256" key="5">
    <source>
        <dbReference type="ARBA" id="ARBA00023136"/>
    </source>
</evidence>
<comment type="caution">
    <text evidence="8">The sequence shown here is derived from an EMBL/GenBank/DDBJ whole genome shotgun (WGS) entry which is preliminary data.</text>
</comment>
<keyword evidence="5 6" id="KW-0472">Membrane</keyword>
<reference evidence="8 9" key="1">
    <citation type="submission" date="2020-12" db="EMBL/GenBank/DDBJ databases">
        <title>Novel Thalassolituus-related marine hydrocarbonoclastic bacteria mediated algae-derived hydrocarbons mineralization in twilight zone of the northern South China Sea.</title>
        <authorList>
            <person name="Dong C."/>
        </authorList>
    </citation>
    <scope>NUCLEOTIDE SEQUENCE [LARGE SCALE GENOMIC DNA]</scope>
    <source>
        <strain evidence="8 9">IMCC1826</strain>
    </source>
</reference>
<feature type="transmembrane region" description="Helical" evidence="6">
    <location>
        <begin position="413"/>
        <end position="436"/>
    </location>
</feature>
<dbReference type="InterPro" id="IPR003838">
    <property type="entry name" value="ABC3_permease_C"/>
</dbReference>
<gene>
    <name evidence="8" type="ORF">I9W95_05505</name>
</gene>
<name>A0ABS7ZR45_9GAMM</name>
<proteinExistence type="predicted"/>
<feature type="transmembrane region" description="Helical" evidence="6">
    <location>
        <begin position="253"/>
        <end position="277"/>
    </location>
</feature>
<feature type="transmembrane region" description="Helical" evidence="6">
    <location>
        <begin position="702"/>
        <end position="723"/>
    </location>
</feature>
<keyword evidence="2" id="KW-1003">Cell membrane</keyword>
<dbReference type="InterPro" id="IPR038766">
    <property type="entry name" value="Membrane_comp_ABC_pdt"/>
</dbReference>
<organism evidence="8 9">
    <name type="scientific">Thalassolituus marinus</name>
    <dbReference type="NCBI Taxonomy" id="671053"/>
    <lineage>
        <taxon>Bacteria</taxon>
        <taxon>Pseudomonadati</taxon>
        <taxon>Pseudomonadota</taxon>
        <taxon>Gammaproteobacteria</taxon>
        <taxon>Oceanospirillales</taxon>
        <taxon>Oceanospirillaceae</taxon>
        <taxon>Thalassolituus</taxon>
    </lineage>
</organism>
<feature type="transmembrane region" description="Helical" evidence="6">
    <location>
        <begin position="346"/>
        <end position="366"/>
    </location>
</feature>
<evidence type="ECO:0000256" key="1">
    <source>
        <dbReference type="ARBA" id="ARBA00004651"/>
    </source>
</evidence>
<dbReference type="PANTHER" id="PTHR30287">
    <property type="entry name" value="MEMBRANE COMPONENT OF PREDICTED ABC SUPERFAMILY METABOLITE UPTAKE TRANSPORTER"/>
    <property type="match status" value="1"/>
</dbReference>
<feature type="domain" description="ABC3 transporter permease C-terminal" evidence="7">
    <location>
        <begin position="702"/>
        <end position="815"/>
    </location>
</feature>
<dbReference type="Proteomes" id="UP000714380">
    <property type="component" value="Unassembled WGS sequence"/>
</dbReference>
<feature type="transmembrane region" description="Helical" evidence="6">
    <location>
        <begin position="298"/>
        <end position="326"/>
    </location>
</feature>
<sequence>MIIRMAWRLLWREARSGELTLIFMALLLAVTSTTAIALFSSRLELAMQHRSSELLGADVRLHSTTEPEPEWQQNAQTLGLNSARTLSFPSVALFGDEMSLAAIKAVDEHYPLRSVLRVTTVAGAEAQQMNHGPARGEAWVEPRLLALLGAKLGDQVEVGSLTLTLSGEIAEESDRGGNFYSLSPRLMMHWDDIAGSGLTGPGARLNYRLLITGEASAIERWQQSQPLAVNQRFESLDDGNQAVARNLNRARQYLGIAALLAVVLASVAVAISAQRYASRHFDISALMRTFGLQQNQVWGIYASQLLLLGLVATLAGLLLALGLQALLLQLLQGLVPDDLPAAPVTAWLLGMSSGLLTLLGFALPYLMPLSRVAPLRVLRRDLAPVPLAGWLITSLALAALTLLLWLFTGDALISVGTLLGGGLLLLLMLALLLLAIRALRHLLAGRALPLSLRFAWLHISRHSRQSAGQILAFSLTMMVMLVIAALRNDLLADWQANLPEKAPNVFAINIQPYQQQAFAASLADAGLQHEKLYPMVPGRLLRINDVSVQELQVADDPAINRDLALTADDQLPASNRVIAGDWALQQQAGQVSIEQRLAKRLGVGLGDRLTFSAGGVEFSAVVSSLREVDWGAMTPNFYMMFSPDVLAALPASYLTSFYVPTDKQALLTELIRAYPGITMLDMQAVIAQIQGVLQQVTLAIELILVFVLCAAVMVMLASLLAGLSERLREGAIVRTLGGSRGLLRRGQRLEFMLLGAVSALLALAGAELVTWALYRQVLDLPYAGPGWVWLWLPPFAALLLALPGLWLLRRTVNVSPLMVLRGLND</sequence>
<accession>A0ABS7ZR45</accession>
<dbReference type="PANTHER" id="PTHR30287:SF1">
    <property type="entry name" value="INNER MEMBRANE PROTEIN"/>
    <property type="match status" value="1"/>
</dbReference>
<feature type="transmembrane region" description="Helical" evidence="6">
    <location>
        <begin position="751"/>
        <end position="774"/>
    </location>
</feature>
<protein>
    <recommendedName>
        <fullName evidence="7">ABC3 transporter permease C-terminal domain-containing protein</fullName>
    </recommendedName>
</protein>
<keyword evidence="9" id="KW-1185">Reference proteome</keyword>
<evidence type="ECO:0000256" key="4">
    <source>
        <dbReference type="ARBA" id="ARBA00022989"/>
    </source>
</evidence>
<feature type="transmembrane region" description="Helical" evidence="6">
    <location>
        <begin position="786"/>
        <end position="808"/>
    </location>
</feature>
<keyword evidence="3 6" id="KW-0812">Transmembrane</keyword>
<evidence type="ECO:0000313" key="9">
    <source>
        <dbReference type="Proteomes" id="UP000714380"/>
    </source>
</evidence>